<dbReference type="AlphaFoldDB" id="A0A9W9YEP1"/>
<evidence type="ECO:0000313" key="5">
    <source>
        <dbReference type="Proteomes" id="UP001163046"/>
    </source>
</evidence>
<feature type="chain" id="PRO_5040750671" description="Activin types I and II receptor domain-containing protein" evidence="2">
    <location>
        <begin position="24"/>
        <end position="121"/>
    </location>
</feature>
<gene>
    <name evidence="4" type="ORF">OS493_014656</name>
</gene>
<reference evidence="4" key="1">
    <citation type="submission" date="2023-01" db="EMBL/GenBank/DDBJ databases">
        <title>Genome assembly of the deep-sea coral Lophelia pertusa.</title>
        <authorList>
            <person name="Herrera S."/>
            <person name="Cordes E."/>
        </authorList>
    </citation>
    <scope>NUCLEOTIDE SEQUENCE</scope>
    <source>
        <strain evidence="4">USNM1676648</strain>
        <tissue evidence="4">Polyp</tissue>
    </source>
</reference>
<feature type="signal peptide" evidence="2">
    <location>
        <begin position="1"/>
        <end position="23"/>
    </location>
</feature>
<keyword evidence="5" id="KW-1185">Reference proteome</keyword>
<dbReference type="EMBL" id="MU827784">
    <property type="protein sequence ID" value="KAJ7334346.1"/>
    <property type="molecule type" value="Genomic_DNA"/>
</dbReference>
<proteinExistence type="predicted"/>
<evidence type="ECO:0000256" key="2">
    <source>
        <dbReference type="SAM" id="SignalP"/>
    </source>
</evidence>
<feature type="domain" description="Activin types I and II receptor" evidence="3">
    <location>
        <begin position="24"/>
        <end position="119"/>
    </location>
</feature>
<name>A0A9W9YEP1_9CNID</name>
<evidence type="ECO:0000256" key="1">
    <source>
        <dbReference type="ARBA" id="ARBA00022729"/>
    </source>
</evidence>
<comment type="caution">
    <text evidence="4">The sequence shown here is derived from an EMBL/GenBank/DDBJ whole genome shotgun (WGS) entry which is preliminary data.</text>
</comment>
<evidence type="ECO:0000259" key="3">
    <source>
        <dbReference type="Pfam" id="PF01064"/>
    </source>
</evidence>
<organism evidence="4 5">
    <name type="scientific">Desmophyllum pertusum</name>
    <dbReference type="NCBI Taxonomy" id="174260"/>
    <lineage>
        <taxon>Eukaryota</taxon>
        <taxon>Metazoa</taxon>
        <taxon>Cnidaria</taxon>
        <taxon>Anthozoa</taxon>
        <taxon>Hexacorallia</taxon>
        <taxon>Scleractinia</taxon>
        <taxon>Caryophylliina</taxon>
        <taxon>Caryophylliidae</taxon>
        <taxon>Desmophyllum</taxon>
    </lineage>
</organism>
<sequence>MQKVIFVLLLAITLKVTLVHVEALKCVEWECNSVESCNSLNGVPPEVVECSGKCFTYETTDTRHIITKGCYPASDAESSCSSDEECDNYYRAMIEMFAAGDREVSCRHQCCDHDECNAASL</sequence>
<accession>A0A9W9YEP1</accession>
<keyword evidence="1 2" id="KW-0732">Signal</keyword>
<dbReference type="Proteomes" id="UP001163046">
    <property type="component" value="Unassembled WGS sequence"/>
</dbReference>
<dbReference type="Pfam" id="PF01064">
    <property type="entry name" value="Activin_recp"/>
    <property type="match status" value="1"/>
</dbReference>
<evidence type="ECO:0000313" key="4">
    <source>
        <dbReference type="EMBL" id="KAJ7334346.1"/>
    </source>
</evidence>
<dbReference type="GO" id="GO:0016020">
    <property type="term" value="C:membrane"/>
    <property type="evidence" value="ECO:0007669"/>
    <property type="project" value="InterPro"/>
</dbReference>
<dbReference type="GO" id="GO:0004675">
    <property type="term" value="F:transmembrane receptor protein serine/threonine kinase activity"/>
    <property type="evidence" value="ECO:0007669"/>
    <property type="project" value="InterPro"/>
</dbReference>
<protein>
    <recommendedName>
        <fullName evidence="3">Activin types I and II receptor domain-containing protein</fullName>
    </recommendedName>
</protein>
<dbReference type="InterPro" id="IPR000472">
    <property type="entry name" value="Activin_recp"/>
</dbReference>